<accession>A0A0E9Y0B2</accession>
<dbReference type="AlphaFoldDB" id="A0A0E9Y0B2"/>
<proteinExistence type="predicted"/>
<evidence type="ECO:0000313" key="1">
    <source>
        <dbReference type="EMBL" id="JAI08428.1"/>
    </source>
</evidence>
<reference evidence="1" key="2">
    <citation type="journal article" date="2015" name="Fish Shellfish Immunol.">
        <title>Early steps in the European eel (Anguilla anguilla)-Vibrio vulnificus interaction in the gills: Role of the RtxA13 toxin.</title>
        <authorList>
            <person name="Callol A."/>
            <person name="Pajuelo D."/>
            <person name="Ebbesson L."/>
            <person name="Teles M."/>
            <person name="MacKenzie S."/>
            <person name="Amaro C."/>
        </authorList>
    </citation>
    <scope>NUCLEOTIDE SEQUENCE</scope>
</reference>
<name>A0A0E9Y0B2_ANGAN</name>
<reference evidence="1" key="1">
    <citation type="submission" date="2014-11" db="EMBL/GenBank/DDBJ databases">
        <authorList>
            <person name="Amaro Gonzalez C."/>
        </authorList>
    </citation>
    <scope>NUCLEOTIDE SEQUENCE</scope>
</reference>
<dbReference type="EMBL" id="GBXM01000150">
    <property type="protein sequence ID" value="JAI08428.1"/>
    <property type="molecule type" value="Transcribed_RNA"/>
</dbReference>
<organism evidence="1">
    <name type="scientific">Anguilla anguilla</name>
    <name type="common">European freshwater eel</name>
    <name type="synonym">Muraena anguilla</name>
    <dbReference type="NCBI Taxonomy" id="7936"/>
    <lineage>
        <taxon>Eukaryota</taxon>
        <taxon>Metazoa</taxon>
        <taxon>Chordata</taxon>
        <taxon>Craniata</taxon>
        <taxon>Vertebrata</taxon>
        <taxon>Euteleostomi</taxon>
        <taxon>Actinopterygii</taxon>
        <taxon>Neopterygii</taxon>
        <taxon>Teleostei</taxon>
        <taxon>Anguilliformes</taxon>
        <taxon>Anguillidae</taxon>
        <taxon>Anguilla</taxon>
    </lineage>
</organism>
<protein>
    <submittedName>
        <fullName evidence="1">Uncharacterized protein</fullName>
    </submittedName>
</protein>
<sequence length="38" mass="4371">MLELKLSTEIRCWAICWPFRNQQGTPVILLSSAPINQL</sequence>